<dbReference type="Proteomes" id="UP000243579">
    <property type="component" value="Unassembled WGS sequence"/>
</dbReference>
<comment type="caution">
    <text evidence="1">The sequence shown here is derived from an EMBL/GenBank/DDBJ whole genome shotgun (WGS) entry which is preliminary data.</text>
</comment>
<dbReference type="AlphaFoldDB" id="A0A1V9YFX4"/>
<name>A0A1V9YFX4_ACHHY</name>
<proteinExistence type="predicted"/>
<accession>A0A1V9YFX4</accession>
<gene>
    <name evidence="1" type="ORF">ACHHYP_13111</name>
</gene>
<evidence type="ECO:0000313" key="2">
    <source>
        <dbReference type="Proteomes" id="UP000243579"/>
    </source>
</evidence>
<dbReference type="EMBL" id="JNBR01001843">
    <property type="protein sequence ID" value="OQR84645.1"/>
    <property type="molecule type" value="Genomic_DNA"/>
</dbReference>
<organism evidence="1 2">
    <name type="scientific">Achlya hypogyna</name>
    <name type="common">Oomycete</name>
    <name type="synonym">Protoachlya hypogyna</name>
    <dbReference type="NCBI Taxonomy" id="1202772"/>
    <lineage>
        <taxon>Eukaryota</taxon>
        <taxon>Sar</taxon>
        <taxon>Stramenopiles</taxon>
        <taxon>Oomycota</taxon>
        <taxon>Saprolegniomycetes</taxon>
        <taxon>Saprolegniales</taxon>
        <taxon>Achlyaceae</taxon>
        <taxon>Achlya</taxon>
    </lineage>
</organism>
<sequence length="370" mass="41608">MDTSDHGDVSATRLERKRIRDRRAKQAARRRFLDEYSVLQDTISSMTTTLETMTATRKVAFGSHCILGWRDVARSLAASKDESLVTRRSLQRRLAQNTRLIQSLYTWVASMAPQHAIATPEYAWKDVHLSADTDLRAIGLNWIAQQMLHATSLQVPNAVFPTALEDAIHGEWGLQGGKIYVQLVLDATVVEAATTGWAFSQALPTIIHECRGGITNLHHVKTTSSEVCYNREEFPDRVTNGLYTCFVEPDRVVTHYRTVRNDAAYPIPTKMTEDIQEWNVIRPISPTKCVIRSTHVYQPFKAYESMAAYADDISPSFVAEATAQCPATLDDEIARRFVSDTCAMMAGMNTMFRKLLLKVQATPEAYPCPF</sequence>
<evidence type="ECO:0000313" key="1">
    <source>
        <dbReference type="EMBL" id="OQR84645.1"/>
    </source>
</evidence>
<dbReference type="OrthoDB" id="74871at2759"/>
<protein>
    <submittedName>
        <fullName evidence="1">Uncharacterized protein</fullName>
    </submittedName>
</protein>
<reference evidence="1 2" key="1">
    <citation type="journal article" date="2014" name="Genome Biol. Evol.">
        <title>The secreted proteins of Achlya hypogyna and Thraustotheca clavata identify the ancestral oomycete secretome and reveal gene acquisitions by horizontal gene transfer.</title>
        <authorList>
            <person name="Misner I."/>
            <person name="Blouin N."/>
            <person name="Leonard G."/>
            <person name="Richards T.A."/>
            <person name="Lane C.E."/>
        </authorList>
    </citation>
    <scope>NUCLEOTIDE SEQUENCE [LARGE SCALE GENOMIC DNA]</scope>
    <source>
        <strain evidence="1 2">ATCC 48635</strain>
    </source>
</reference>
<keyword evidence="2" id="KW-1185">Reference proteome</keyword>